<organism evidence="2 3">
    <name type="scientific">Streptomyces alanosinicus</name>
    <dbReference type="NCBI Taxonomy" id="68171"/>
    <lineage>
        <taxon>Bacteria</taxon>
        <taxon>Bacillati</taxon>
        <taxon>Actinomycetota</taxon>
        <taxon>Actinomycetes</taxon>
        <taxon>Kitasatosporales</taxon>
        <taxon>Streptomycetaceae</taxon>
        <taxon>Streptomyces</taxon>
    </lineage>
</organism>
<evidence type="ECO:0008006" key="4">
    <source>
        <dbReference type="Google" id="ProtNLM"/>
    </source>
</evidence>
<accession>A0A918YRN4</accession>
<keyword evidence="3" id="KW-1185">Reference proteome</keyword>
<name>A0A918YRN4_9ACTN</name>
<reference evidence="2" key="1">
    <citation type="journal article" date="2014" name="Int. J. Syst. Evol. Microbiol.">
        <title>Complete genome sequence of Corynebacterium casei LMG S-19264T (=DSM 44701T), isolated from a smear-ripened cheese.</title>
        <authorList>
            <consortium name="US DOE Joint Genome Institute (JGI-PGF)"/>
            <person name="Walter F."/>
            <person name="Albersmeier A."/>
            <person name="Kalinowski J."/>
            <person name="Ruckert C."/>
        </authorList>
    </citation>
    <scope>NUCLEOTIDE SEQUENCE</scope>
    <source>
        <strain evidence="2">JCM 4714</strain>
    </source>
</reference>
<protein>
    <recommendedName>
        <fullName evidence="4">Chaplin</fullName>
    </recommendedName>
</protein>
<evidence type="ECO:0000313" key="2">
    <source>
        <dbReference type="EMBL" id="GHE14046.1"/>
    </source>
</evidence>
<keyword evidence="1" id="KW-0732">Signal</keyword>
<dbReference type="AlphaFoldDB" id="A0A918YRN4"/>
<evidence type="ECO:0000313" key="3">
    <source>
        <dbReference type="Proteomes" id="UP000655443"/>
    </source>
</evidence>
<proteinExistence type="predicted"/>
<reference evidence="2" key="2">
    <citation type="submission" date="2020-09" db="EMBL/GenBank/DDBJ databases">
        <authorList>
            <person name="Sun Q."/>
            <person name="Ohkuma M."/>
        </authorList>
    </citation>
    <scope>NUCLEOTIDE SEQUENCE</scope>
    <source>
        <strain evidence="2">JCM 4714</strain>
    </source>
</reference>
<feature type="signal peptide" evidence="1">
    <location>
        <begin position="1"/>
        <end position="34"/>
    </location>
</feature>
<dbReference type="EMBL" id="BMVG01000046">
    <property type="protein sequence ID" value="GHE14046.1"/>
    <property type="molecule type" value="Genomic_DNA"/>
</dbReference>
<feature type="chain" id="PRO_5037448473" description="Chaplin" evidence="1">
    <location>
        <begin position="35"/>
        <end position="74"/>
    </location>
</feature>
<sequence length="74" mass="7378">MDESKGAILRVFTVSAAMAMALVAGSATATSAMAATLAPHVATKDTGVRSPTAGRDADNCVVTLQVPLCMPAGE</sequence>
<dbReference type="Proteomes" id="UP000655443">
    <property type="component" value="Unassembled WGS sequence"/>
</dbReference>
<gene>
    <name evidence="2" type="ORF">GCM10010339_83310</name>
</gene>
<comment type="caution">
    <text evidence="2">The sequence shown here is derived from an EMBL/GenBank/DDBJ whole genome shotgun (WGS) entry which is preliminary data.</text>
</comment>
<evidence type="ECO:0000256" key="1">
    <source>
        <dbReference type="SAM" id="SignalP"/>
    </source>
</evidence>